<dbReference type="SUPFAM" id="SSF51197">
    <property type="entry name" value="Clavaminate synthase-like"/>
    <property type="match status" value="1"/>
</dbReference>
<sequence>MDAFSSSSSDDEEDELAEVAKAIVEHVVRGGAQIARISACEEACEPLRRRVAAAGLHLIPDEEAPDVVLQTRGVPRVRRGGIVASLEPPVLDFGGVPVLRTRSWIVARRRVVTADAFGCAPWGPADADEHDRVETCCGGRAAARTLRERGLVILPGLVSDAEALASLADDALENFEACRLALLNSGVDLLRPGLGREPRSYRELAMREDLRCDVRACLAAADEDAFRQAARVAAAVAREATTIQASPLRRGNYGRWNFDDSGPLAPPRPLRVGAFAAVVSLPGAAEQALHADTPHLFDHVQLPGHYFNLFLAVGDTPVDPLAGQTAFILDSHRLDVCADLTADDSGLRRHLVRPRLRSGDAVLFDARILHFGLPNRSQLRRPMIYANIHEAWFVDPKNWDDSLSVFDAAATT</sequence>
<gene>
    <name evidence="1" type="ORF">CTAYLR_003872</name>
</gene>
<organism evidence="1 2">
    <name type="scientific">Chrysophaeum taylorii</name>
    <dbReference type="NCBI Taxonomy" id="2483200"/>
    <lineage>
        <taxon>Eukaryota</taxon>
        <taxon>Sar</taxon>
        <taxon>Stramenopiles</taxon>
        <taxon>Ochrophyta</taxon>
        <taxon>Pelagophyceae</taxon>
        <taxon>Pelagomonadales</taxon>
        <taxon>Pelagomonadaceae</taxon>
        <taxon>Chrysophaeum</taxon>
    </lineage>
</organism>
<dbReference type="Pfam" id="PF05721">
    <property type="entry name" value="PhyH"/>
    <property type="match status" value="1"/>
</dbReference>
<dbReference type="PANTHER" id="PTHR37563">
    <property type="entry name" value="PHYTANOYL-COA DIOXYGENASE FAMILY PROTEIN (AFU_ORTHOLOGUE AFUA_2G03330)"/>
    <property type="match status" value="1"/>
</dbReference>
<keyword evidence="2" id="KW-1185">Reference proteome</keyword>
<evidence type="ECO:0008006" key="3">
    <source>
        <dbReference type="Google" id="ProtNLM"/>
    </source>
</evidence>
<dbReference type="EMBL" id="JAQMWT010000109">
    <property type="protein sequence ID" value="KAJ8610370.1"/>
    <property type="molecule type" value="Genomic_DNA"/>
</dbReference>
<name>A0AAD7XLW0_9STRA</name>
<comment type="caution">
    <text evidence="1">The sequence shown here is derived from an EMBL/GenBank/DDBJ whole genome shotgun (WGS) entry which is preliminary data.</text>
</comment>
<evidence type="ECO:0000313" key="1">
    <source>
        <dbReference type="EMBL" id="KAJ8610370.1"/>
    </source>
</evidence>
<dbReference type="Gene3D" id="2.60.120.620">
    <property type="entry name" value="q2cbj1_9rhob like domain"/>
    <property type="match status" value="1"/>
</dbReference>
<proteinExistence type="predicted"/>
<dbReference type="Proteomes" id="UP001230188">
    <property type="component" value="Unassembled WGS sequence"/>
</dbReference>
<dbReference type="AlphaFoldDB" id="A0AAD7XLW0"/>
<dbReference type="PANTHER" id="PTHR37563:SF2">
    <property type="entry name" value="PHYTANOYL-COA DIOXYGENASE FAMILY PROTEIN (AFU_ORTHOLOGUE AFUA_2G03330)"/>
    <property type="match status" value="1"/>
</dbReference>
<dbReference type="InterPro" id="IPR008775">
    <property type="entry name" value="Phytyl_CoA_dOase-like"/>
</dbReference>
<reference evidence="1" key="1">
    <citation type="submission" date="2023-01" db="EMBL/GenBank/DDBJ databases">
        <title>Metagenome sequencing of chrysophaentin producing Chrysophaeum taylorii.</title>
        <authorList>
            <person name="Davison J."/>
            <person name="Bewley C."/>
        </authorList>
    </citation>
    <scope>NUCLEOTIDE SEQUENCE</scope>
    <source>
        <strain evidence="1">NIES-1699</strain>
    </source>
</reference>
<protein>
    <recommendedName>
        <fullName evidence="3">Phytanoyl-CoA dioxygenase</fullName>
    </recommendedName>
</protein>
<accession>A0AAD7XLW0</accession>
<dbReference type="InterPro" id="IPR051961">
    <property type="entry name" value="Fungal_Metabolite_Diox"/>
</dbReference>
<evidence type="ECO:0000313" key="2">
    <source>
        <dbReference type="Proteomes" id="UP001230188"/>
    </source>
</evidence>